<protein>
    <submittedName>
        <fullName evidence="2">HD domain-containing protein</fullName>
    </submittedName>
</protein>
<proteinExistence type="predicted"/>
<organism evidence="2 3">
    <name type="scientific">Clostridium algidicarnis DSM 15099</name>
    <dbReference type="NCBI Taxonomy" id="1121295"/>
    <lineage>
        <taxon>Bacteria</taxon>
        <taxon>Bacillati</taxon>
        <taxon>Bacillota</taxon>
        <taxon>Clostridia</taxon>
        <taxon>Eubacteriales</taxon>
        <taxon>Clostridiaceae</taxon>
        <taxon>Clostridium</taxon>
    </lineage>
</organism>
<gene>
    <name evidence="2" type="ORF">BD821_1254</name>
</gene>
<name>A0A2S6FUE3_9CLOT</name>
<dbReference type="InterPro" id="IPR006674">
    <property type="entry name" value="HD_domain"/>
</dbReference>
<evidence type="ECO:0000313" key="2">
    <source>
        <dbReference type="EMBL" id="PPK43911.1"/>
    </source>
</evidence>
<dbReference type="EMBL" id="PTIS01000025">
    <property type="protein sequence ID" value="PPK43911.1"/>
    <property type="molecule type" value="Genomic_DNA"/>
</dbReference>
<comment type="caution">
    <text evidence="2">The sequence shown here is derived from an EMBL/GenBank/DDBJ whole genome shotgun (WGS) entry which is preliminary data.</text>
</comment>
<dbReference type="AlphaFoldDB" id="A0A2S6FUE3"/>
<evidence type="ECO:0000313" key="3">
    <source>
        <dbReference type="Proteomes" id="UP000239863"/>
    </source>
</evidence>
<sequence>MFKNKKCNIKNSLKVYVYRILIMNKAIVILECKMEGIVDMIYRIKQFLWYIISPFKPIDYNFLKSYLDKEEVKLFSSLKSGEKQHCIRVAKASLQYINNEESSEICSSLDKAWFMKVCLLHDIGKKFGSLSIIDKSLLVIINKLFKDKMNKYMNVKKIDVYYNHPIKGYEYLKQLNKYDERFLYLIKNHHNYKVKGDEMLNILVHFDNLN</sequence>
<feature type="domain" description="HD" evidence="1">
    <location>
        <begin position="84"/>
        <end position="194"/>
    </location>
</feature>
<dbReference type="Gene3D" id="1.10.3210.10">
    <property type="entry name" value="Hypothetical protein af1432"/>
    <property type="match status" value="1"/>
</dbReference>
<reference evidence="2 3" key="1">
    <citation type="submission" date="2018-02" db="EMBL/GenBank/DDBJ databases">
        <title>Genomic Encyclopedia of Archaeal and Bacterial Type Strains, Phase II (KMG-II): from individual species to whole genera.</title>
        <authorList>
            <person name="Goeker M."/>
        </authorList>
    </citation>
    <scope>NUCLEOTIDE SEQUENCE [LARGE SCALE GENOMIC DNA]</scope>
    <source>
        <strain evidence="2 3">DSM 15099</strain>
    </source>
</reference>
<accession>A0A2S6FUE3</accession>
<dbReference type="SUPFAM" id="SSF109604">
    <property type="entry name" value="HD-domain/PDEase-like"/>
    <property type="match status" value="1"/>
</dbReference>
<dbReference type="STRING" id="37659.GCA_000703125_01042"/>
<dbReference type="Proteomes" id="UP000239863">
    <property type="component" value="Unassembled WGS sequence"/>
</dbReference>
<evidence type="ECO:0000259" key="1">
    <source>
        <dbReference type="Pfam" id="PF01966"/>
    </source>
</evidence>
<dbReference type="Pfam" id="PF01966">
    <property type="entry name" value="HD"/>
    <property type="match status" value="1"/>
</dbReference>